<dbReference type="PANTHER" id="PTHR33540:SF2">
    <property type="entry name" value="TRNA THREONYLCARBAMOYLADENOSINE BIOSYNTHESIS PROTEIN TSAE"/>
    <property type="match status" value="1"/>
</dbReference>
<dbReference type="EMBL" id="BLXZ01000009">
    <property type="protein sequence ID" value="GFO70286.1"/>
    <property type="molecule type" value="Genomic_DNA"/>
</dbReference>
<evidence type="ECO:0000256" key="4">
    <source>
        <dbReference type="ARBA" id="ARBA00022490"/>
    </source>
</evidence>
<keyword evidence="9" id="KW-0460">Magnesium</keyword>
<dbReference type="GO" id="GO:0005524">
    <property type="term" value="F:ATP binding"/>
    <property type="evidence" value="ECO:0007669"/>
    <property type="project" value="UniProtKB-KW"/>
</dbReference>
<sequence>MSCVETSSGAETVALGARLGRFLLPGDFVALVGELGAGKTQFAKGVAQGLEVASDTPVTSPTYTILNIYQGRIPLYHFDLYRLQGPEDVENLGFDEYFSGNGACLVEWAERLEEDLPSEILTVTLSHTGPESRSVSFTGSGKRGEELVAALFPG</sequence>
<evidence type="ECO:0000256" key="10">
    <source>
        <dbReference type="ARBA" id="ARBA00032441"/>
    </source>
</evidence>
<evidence type="ECO:0000256" key="3">
    <source>
        <dbReference type="ARBA" id="ARBA00019010"/>
    </source>
</evidence>
<dbReference type="AlphaFoldDB" id="A0A6V8NCM3"/>
<dbReference type="GO" id="GO:0002949">
    <property type="term" value="P:tRNA threonylcarbamoyladenosine modification"/>
    <property type="evidence" value="ECO:0007669"/>
    <property type="project" value="InterPro"/>
</dbReference>
<evidence type="ECO:0000256" key="5">
    <source>
        <dbReference type="ARBA" id="ARBA00022694"/>
    </source>
</evidence>
<reference evidence="12" key="1">
    <citation type="submission" date="2020-06" db="EMBL/GenBank/DDBJ databases">
        <title>Draft genomic sequecing of Geomonas sp. Red745.</title>
        <authorList>
            <person name="Itoh H."/>
            <person name="Xu Z.X."/>
            <person name="Ushijima N."/>
            <person name="Masuda Y."/>
            <person name="Shiratori Y."/>
            <person name="Senoo K."/>
        </authorList>
    </citation>
    <scope>NUCLEOTIDE SEQUENCE [LARGE SCALE GENOMIC DNA]</scope>
    <source>
        <strain evidence="12">Red745</strain>
    </source>
</reference>
<keyword evidence="11" id="KW-0808">Transferase</keyword>
<dbReference type="InterPro" id="IPR027417">
    <property type="entry name" value="P-loop_NTPase"/>
</dbReference>
<proteinExistence type="inferred from homology"/>
<dbReference type="GO" id="GO:0005737">
    <property type="term" value="C:cytoplasm"/>
    <property type="evidence" value="ECO:0007669"/>
    <property type="project" value="UniProtKB-SubCell"/>
</dbReference>
<dbReference type="RefSeq" id="WP_183362902.1">
    <property type="nucleotide sequence ID" value="NZ_BLXZ01000009.1"/>
</dbReference>
<organism evidence="11 12">
    <name type="scientific">Geomonas limicola</name>
    <dbReference type="NCBI Taxonomy" id="2740186"/>
    <lineage>
        <taxon>Bacteria</taxon>
        <taxon>Pseudomonadati</taxon>
        <taxon>Thermodesulfobacteriota</taxon>
        <taxon>Desulfuromonadia</taxon>
        <taxon>Geobacterales</taxon>
        <taxon>Geobacteraceae</taxon>
        <taxon>Geomonas</taxon>
    </lineage>
</organism>
<dbReference type="Pfam" id="PF02367">
    <property type="entry name" value="TsaE"/>
    <property type="match status" value="1"/>
</dbReference>
<dbReference type="GO" id="GO:0016740">
    <property type="term" value="F:transferase activity"/>
    <property type="evidence" value="ECO:0007669"/>
    <property type="project" value="UniProtKB-KW"/>
</dbReference>
<comment type="similarity">
    <text evidence="2">Belongs to the TsaE family.</text>
</comment>
<gene>
    <name evidence="11" type="primary">yjeE</name>
    <name evidence="11" type="ORF">GMLC_38650</name>
</gene>
<evidence type="ECO:0000256" key="6">
    <source>
        <dbReference type="ARBA" id="ARBA00022723"/>
    </source>
</evidence>
<protein>
    <recommendedName>
        <fullName evidence="3">tRNA threonylcarbamoyladenosine biosynthesis protein TsaE</fullName>
    </recommendedName>
    <alternativeName>
        <fullName evidence="10">t(6)A37 threonylcarbamoyladenosine biosynthesis protein TsaE</fullName>
    </alternativeName>
</protein>
<dbReference type="NCBIfam" id="TIGR00150">
    <property type="entry name" value="T6A_YjeE"/>
    <property type="match status" value="1"/>
</dbReference>
<dbReference type="GO" id="GO:0046872">
    <property type="term" value="F:metal ion binding"/>
    <property type="evidence" value="ECO:0007669"/>
    <property type="project" value="UniProtKB-KW"/>
</dbReference>
<evidence type="ECO:0000256" key="2">
    <source>
        <dbReference type="ARBA" id="ARBA00007599"/>
    </source>
</evidence>
<evidence type="ECO:0000256" key="8">
    <source>
        <dbReference type="ARBA" id="ARBA00022840"/>
    </source>
</evidence>
<keyword evidence="4" id="KW-0963">Cytoplasm</keyword>
<keyword evidence="12" id="KW-1185">Reference proteome</keyword>
<dbReference type="InterPro" id="IPR003442">
    <property type="entry name" value="T6A_TsaE"/>
</dbReference>
<comment type="caution">
    <text evidence="11">The sequence shown here is derived from an EMBL/GenBank/DDBJ whole genome shotgun (WGS) entry which is preliminary data.</text>
</comment>
<dbReference type="Proteomes" id="UP000587586">
    <property type="component" value="Unassembled WGS sequence"/>
</dbReference>
<evidence type="ECO:0000256" key="9">
    <source>
        <dbReference type="ARBA" id="ARBA00022842"/>
    </source>
</evidence>
<name>A0A6V8NCM3_9BACT</name>
<evidence type="ECO:0000313" key="12">
    <source>
        <dbReference type="Proteomes" id="UP000587586"/>
    </source>
</evidence>
<evidence type="ECO:0000256" key="7">
    <source>
        <dbReference type="ARBA" id="ARBA00022741"/>
    </source>
</evidence>
<evidence type="ECO:0000313" key="11">
    <source>
        <dbReference type="EMBL" id="GFO70286.1"/>
    </source>
</evidence>
<keyword evidence="5" id="KW-0819">tRNA processing</keyword>
<accession>A0A6V8NCM3</accession>
<dbReference type="PANTHER" id="PTHR33540">
    <property type="entry name" value="TRNA THREONYLCARBAMOYLADENOSINE BIOSYNTHESIS PROTEIN TSAE"/>
    <property type="match status" value="1"/>
</dbReference>
<dbReference type="Gene3D" id="3.40.50.300">
    <property type="entry name" value="P-loop containing nucleotide triphosphate hydrolases"/>
    <property type="match status" value="1"/>
</dbReference>
<evidence type="ECO:0000256" key="1">
    <source>
        <dbReference type="ARBA" id="ARBA00004496"/>
    </source>
</evidence>
<keyword evidence="8" id="KW-0067">ATP-binding</keyword>
<keyword evidence="7" id="KW-0547">Nucleotide-binding</keyword>
<keyword evidence="6" id="KW-0479">Metal-binding</keyword>
<comment type="subcellular location">
    <subcellularLocation>
        <location evidence="1">Cytoplasm</location>
    </subcellularLocation>
</comment>
<dbReference type="SUPFAM" id="SSF52540">
    <property type="entry name" value="P-loop containing nucleoside triphosphate hydrolases"/>
    <property type="match status" value="1"/>
</dbReference>